<name>A0A841RPJ0_9BACI</name>
<dbReference type="Proteomes" id="UP000572212">
    <property type="component" value="Unassembled WGS sequence"/>
</dbReference>
<gene>
    <name evidence="2" type="ORF">GGQ92_002598</name>
</gene>
<dbReference type="EMBL" id="JACHON010000016">
    <property type="protein sequence ID" value="MBB6513782.1"/>
    <property type="molecule type" value="Genomic_DNA"/>
</dbReference>
<sequence>MQQQNQTGQQQNQMFQANQMSPQGQTGGQTGQGIMNQPPSMVSTKDLLYLTDMLSWNLNAAKKAHFFAEHCTIPEIKTTIENACKMHERHYNRILAHLNNQQTYM</sequence>
<organism evidence="2 3">
    <name type="scientific">Gracilibacillus halotolerans</name>
    <dbReference type="NCBI Taxonomy" id="74386"/>
    <lineage>
        <taxon>Bacteria</taxon>
        <taxon>Bacillati</taxon>
        <taxon>Bacillota</taxon>
        <taxon>Bacilli</taxon>
        <taxon>Bacillales</taxon>
        <taxon>Bacillaceae</taxon>
        <taxon>Gracilibacillus</taxon>
    </lineage>
</organism>
<evidence type="ECO:0000256" key="1">
    <source>
        <dbReference type="SAM" id="MobiDB-lite"/>
    </source>
</evidence>
<evidence type="ECO:0008006" key="4">
    <source>
        <dbReference type="Google" id="ProtNLM"/>
    </source>
</evidence>
<feature type="region of interest" description="Disordered" evidence="1">
    <location>
        <begin position="1"/>
        <end position="39"/>
    </location>
</feature>
<evidence type="ECO:0000313" key="3">
    <source>
        <dbReference type="Proteomes" id="UP000572212"/>
    </source>
</evidence>
<feature type="compositionally biased region" description="Low complexity" evidence="1">
    <location>
        <begin position="1"/>
        <end position="24"/>
    </location>
</feature>
<proteinExistence type="predicted"/>
<accession>A0A841RPJ0</accession>
<comment type="caution">
    <text evidence="2">The sequence shown here is derived from an EMBL/GenBank/DDBJ whole genome shotgun (WGS) entry which is preliminary data.</text>
</comment>
<dbReference type="AlphaFoldDB" id="A0A841RPJ0"/>
<evidence type="ECO:0000313" key="2">
    <source>
        <dbReference type="EMBL" id="MBB6513782.1"/>
    </source>
</evidence>
<keyword evidence="3" id="KW-1185">Reference proteome</keyword>
<protein>
    <recommendedName>
        <fullName evidence="4">Spore coat protein</fullName>
    </recommendedName>
</protein>
<reference evidence="2 3" key="1">
    <citation type="submission" date="2020-08" db="EMBL/GenBank/DDBJ databases">
        <title>Genomic Encyclopedia of Type Strains, Phase IV (KMG-IV): sequencing the most valuable type-strain genomes for metagenomic binning, comparative biology and taxonomic classification.</title>
        <authorList>
            <person name="Goeker M."/>
        </authorList>
    </citation>
    <scope>NUCLEOTIDE SEQUENCE [LARGE SCALE GENOMIC DNA]</scope>
    <source>
        <strain evidence="2 3">DSM 11805</strain>
    </source>
</reference>